<feature type="chain" id="PRO_5046629205" description="Lipoprotein" evidence="2">
    <location>
        <begin position="22"/>
        <end position="225"/>
    </location>
</feature>
<feature type="signal peptide" evidence="2">
    <location>
        <begin position="1"/>
        <end position="21"/>
    </location>
</feature>
<keyword evidence="2" id="KW-0732">Signal</keyword>
<evidence type="ECO:0000256" key="1">
    <source>
        <dbReference type="SAM" id="MobiDB-lite"/>
    </source>
</evidence>
<feature type="region of interest" description="Disordered" evidence="1">
    <location>
        <begin position="23"/>
        <end position="74"/>
    </location>
</feature>
<reference evidence="3 4" key="1">
    <citation type="submission" date="2023-03" db="EMBL/GenBank/DDBJ databases">
        <authorList>
            <person name="Shen W."/>
            <person name="Cai J."/>
        </authorList>
    </citation>
    <scope>NUCLEOTIDE SEQUENCE [LARGE SCALE GENOMIC DNA]</scope>
    <source>
        <strain evidence="3 4">P72-2</strain>
    </source>
</reference>
<dbReference type="EMBL" id="JARPYR010000037">
    <property type="protein sequence ID" value="MDT2597874.1"/>
    <property type="molecule type" value="Genomic_DNA"/>
</dbReference>
<keyword evidence="4" id="KW-1185">Reference proteome</keyword>
<feature type="compositionally biased region" description="Basic and acidic residues" evidence="1">
    <location>
        <begin position="31"/>
        <end position="49"/>
    </location>
</feature>
<dbReference type="Proteomes" id="UP001256547">
    <property type="component" value="Unassembled WGS sequence"/>
</dbReference>
<organism evidence="3 4">
    <name type="scientific">Enterococcus dongliensis</name>
    <dbReference type="NCBI Taxonomy" id="2559925"/>
    <lineage>
        <taxon>Bacteria</taxon>
        <taxon>Bacillati</taxon>
        <taxon>Bacillota</taxon>
        <taxon>Bacilli</taxon>
        <taxon>Lactobacillales</taxon>
        <taxon>Enterococcaceae</taxon>
        <taxon>Enterococcus</taxon>
    </lineage>
</organism>
<feature type="compositionally biased region" description="Low complexity" evidence="1">
    <location>
        <begin position="50"/>
        <end position="74"/>
    </location>
</feature>
<dbReference type="PROSITE" id="PS51257">
    <property type="entry name" value="PROKAR_LIPOPROTEIN"/>
    <property type="match status" value="1"/>
</dbReference>
<evidence type="ECO:0000313" key="3">
    <source>
        <dbReference type="EMBL" id="MDT2597874.1"/>
    </source>
</evidence>
<name>A0ABU3ESN5_9ENTE</name>
<comment type="caution">
    <text evidence="3">The sequence shown here is derived from an EMBL/GenBank/DDBJ whole genome shotgun (WGS) entry which is preliminary data.</text>
</comment>
<evidence type="ECO:0000313" key="4">
    <source>
        <dbReference type="Proteomes" id="UP001256547"/>
    </source>
</evidence>
<accession>A0ABU3ESN5</accession>
<dbReference type="RefSeq" id="WP_311819691.1">
    <property type="nucleotide sequence ID" value="NZ_JARPYR010000037.1"/>
</dbReference>
<gene>
    <name evidence="3" type="ORF">P7D39_12780</name>
</gene>
<evidence type="ECO:0000256" key="2">
    <source>
        <dbReference type="SAM" id="SignalP"/>
    </source>
</evidence>
<proteinExistence type="predicted"/>
<sequence length="225" mass="24626">MKKILVLMAFLAILLAGCGQKNVSTDVSNDVSKKAHESTTERSSTKISEESTSTFTTEEKLTSTSSEVSTTTKITEATTESSVQLKVDNSLEGYSDDQIEYARVWLATMGTEYKRDLAASQDAFALNVYKQPAGTPVNPYAENSVTFPEDTIMLSGKYGYQSLVVYSSNHDGTITQYPVPSHFQNEEENTREGSQKILDGATTISIPTNNPEDVKELVSVLHVTN</sequence>
<protein>
    <recommendedName>
        <fullName evidence="5">Lipoprotein</fullName>
    </recommendedName>
</protein>
<evidence type="ECO:0008006" key="5">
    <source>
        <dbReference type="Google" id="ProtNLM"/>
    </source>
</evidence>